<feature type="compositionally biased region" description="Polar residues" evidence="1">
    <location>
        <begin position="36"/>
        <end position="74"/>
    </location>
</feature>
<dbReference type="AlphaFoldDB" id="A0A915EI57"/>
<feature type="region of interest" description="Disordered" evidence="1">
    <location>
        <begin position="1"/>
        <end position="106"/>
    </location>
</feature>
<name>A0A915EI57_9BILA</name>
<organism evidence="2 3">
    <name type="scientific">Ditylenchus dipsaci</name>
    <dbReference type="NCBI Taxonomy" id="166011"/>
    <lineage>
        <taxon>Eukaryota</taxon>
        <taxon>Metazoa</taxon>
        <taxon>Ecdysozoa</taxon>
        <taxon>Nematoda</taxon>
        <taxon>Chromadorea</taxon>
        <taxon>Rhabditida</taxon>
        <taxon>Tylenchina</taxon>
        <taxon>Tylenchomorpha</taxon>
        <taxon>Sphaerularioidea</taxon>
        <taxon>Anguinidae</taxon>
        <taxon>Anguininae</taxon>
        <taxon>Ditylenchus</taxon>
    </lineage>
</organism>
<keyword evidence="2" id="KW-1185">Reference proteome</keyword>
<dbReference type="Proteomes" id="UP000887574">
    <property type="component" value="Unplaced"/>
</dbReference>
<accession>A0A915EI57</accession>
<evidence type="ECO:0000313" key="3">
    <source>
        <dbReference type="WBParaSite" id="jg5612"/>
    </source>
</evidence>
<evidence type="ECO:0000313" key="2">
    <source>
        <dbReference type="Proteomes" id="UP000887574"/>
    </source>
</evidence>
<proteinExistence type="predicted"/>
<reference evidence="3" key="1">
    <citation type="submission" date="2022-11" db="UniProtKB">
        <authorList>
            <consortium name="WormBaseParasite"/>
        </authorList>
    </citation>
    <scope>IDENTIFICATION</scope>
</reference>
<sequence length="129" mass="13689">MLQGPRIRAGSASYRPIHLATGSTSLPSQPRIHGQPISNTGPDHHSLSAQTSPRHGVFSSSNTNQDQDNHQASSPAKAPLAQSLPSAESPQQPQPIVQPQPNTTQFNGLFSRSALTLVPSLCRLVVLNS</sequence>
<protein>
    <submittedName>
        <fullName evidence="3">Uncharacterized protein</fullName>
    </submittedName>
</protein>
<dbReference type="WBParaSite" id="jg5612">
    <property type="protein sequence ID" value="jg5612"/>
    <property type="gene ID" value="jg5612"/>
</dbReference>
<evidence type="ECO:0000256" key="1">
    <source>
        <dbReference type="SAM" id="MobiDB-lite"/>
    </source>
</evidence>